<dbReference type="RefSeq" id="XP_073911395.1">
    <property type="nucleotide sequence ID" value="XM_074055294.1"/>
</dbReference>
<proteinExistence type="predicted"/>
<reference evidence="2" key="1">
    <citation type="submission" date="2025-08" db="UniProtKB">
        <authorList>
            <consortium name="RefSeq"/>
        </authorList>
    </citation>
    <scope>IDENTIFICATION</scope>
</reference>
<accession>A0AC58L2L7</accession>
<evidence type="ECO:0000313" key="2">
    <source>
        <dbReference type="RefSeq" id="XP_073911395.1"/>
    </source>
</evidence>
<gene>
    <name evidence="2" type="primary">LOC141416941</name>
</gene>
<evidence type="ECO:0000313" key="1">
    <source>
        <dbReference type="Proteomes" id="UP001732720"/>
    </source>
</evidence>
<organism evidence="1 2">
    <name type="scientific">Castor canadensis</name>
    <name type="common">American beaver</name>
    <dbReference type="NCBI Taxonomy" id="51338"/>
    <lineage>
        <taxon>Eukaryota</taxon>
        <taxon>Metazoa</taxon>
        <taxon>Chordata</taxon>
        <taxon>Craniata</taxon>
        <taxon>Vertebrata</taxon>
        <taxon>Euteleostomi</taxon>
        <taxon>Mammalia</taxon>
        <taxon>Eutheria</taxon>
        <taxon>Euarchontoglires</taxon>
        <taxon>Glires</taxon>
        <taxon>Rodentia</taxon>
        <taxon>Castorimorpha</taxon>
        <taxon>Castoridae</taxon>
        <taxon>Castor</taxon>
    </lineage>
</organism>
<protein>
    <submittedName>
        <fullName evidence="2">Beta-defensin 4-like isoform X3</fullName>
    </submittedName>
</protein>
<dbReference type="Proteomes" id="UP001732720">
    <property type="component" value="Chromosome 14"/>
</dbReference>
<sequence length="63" mass="6982">MRIHYLLIALLLLFLMPISAFTQNVRNPVSCIANGGICWGACRGNFKQIGTCGLPKVRCCKKK</sequence>
<name>A0AC58L2L7_CASCN</name>
<keyword evidence="1" id="KW-1185">Reference proteome</keyword>